<keyword evidence="2" id="KW-1185">Reference proteome</keyword>
<evidence type="ECO:0000313" key="2">
    <source>
        <dbReference type="Proteomes" id="UP000615593"/>
    </source>
</evidence>
<dbReference type="RefSeq" id="WP_027885785.1">
    <property type="nucleotide sequence ID" value="NZ_BMWY01000017.1"/>
</dbReference>
<dbReference type="GeneID" id="94370495"/>
<evidence type="ECO:0008006" key="3">
    <source>
        <dbReference type="Google" id="ProtNLM"/>
    </source>
</evidence>
<accession>A0ABQ3C627</accession>
<proteinExistence type="predicted"/>
<protein>
    <recommendedName>
        <fullName evidence="3">UVR domain-containing protein</fullName>
    </recommendedName>
</protein>
<name>A0ABQ3C627_9FLAO</name>
<reference evidence="2" key="1">
    <citation type="journal article" date="2019" name="Int. J. Syst. Evol. Microbiol.">
        <title>The Global Catalogue of Microorganisms (GCM) 10K type strain sequencing project: providing services to taxonomists for standard genome sequencing and annotation.</title>
        <authorList>
            <consortium name="The Broad Institute Genomics Platform"/>
            <consortium name="The Broad Institute Genome Sequencing Center for Infectious Disease"/>
            <person name="Wu L."/>
            <person name="Ma J."/>
        </authorList>
    </citation>
    <scope>NUCLEOTIDE SEQUENCE [LARGE SCALE GENOMIC DNA]</scope>
    <source>
        <strain evidence="2">KCTC 12708</strain>
    </source>
</reference>
<organism evidence="1 2">
    <name type="scientific">Mesonia mobilis</name>
    <dbReference type="NCBI Taxonomy" id="369791"/>
    <lineage>
        <taxon>Bacteria</taxon>
        <taxon>Pseudomonadati</taxon>
        <taxon>Bacteroidota</taxon>
        <taxon>Flavobacteriia</taxon>
        <taxon>Flavobacteriales</taxon>
        <taxon>Flavobacteriaceae</taxon>
        <taxon>Mesonia</taxon>
    </lineage>
</organism>
<gene>
    <name evidence="1" type="ORF">GCM10008088_28330</name>
</gene>
<evidence type="ECO:0000313" key="1">
    <source>
        <dbReference type="EMBL" id="GGZ65330.1"/>
    </source>
</evidence>
<sequence>MDIKFPKRDNLNQNKENFKNKFNEQLELLVKIKEDLIEMKRYEEASVYRDMEVKFKEWKTHINRK</sequence>
<dbReference type="EMBL" id="BMWY01000017">
    <property type="protein sequence ID" value="GGZ65330.1"/>
    <property type="molecule type" value="Genomic_DNA"/>
</dbReference>
<comment type="caution">
    <text evidence="1">The sequence shown here is derived from an EMBL/GenBank/DDBJ whole genome shotgun (WGS) entry which is preliminary data.</text>
</comment>
<dbReference type="Proteomes" id="UP000615593">
    <property type="component" value="Unassembled WGS sequence"/>
</dbReference>